<dbReference type="PANTHER" id="PTHR12901">
    <property type="entry name" value="SPERM PROTEIN HOMOLOG"/>
    <property type="match status" value="1"/>
</dbReference>
<dbReference type="GeneID" id="77803061"/>
<gene>
    <name evidence="5" type="ORF">PtA15_12A546</name>
</gene>
<dbReference type="SUPFAM" id="SSF55961">
    <property type="entry name" value="Bet v1-like"/>
    <property type="match status" value="1"/>
</dbReference>
<evidence type="ECO:0000313" key="6">
    <source>
        <dbReference type="Proteomes" id="UP001164743"/>
    </source>
</evidence>
<keyword evidence="6" id="KW-1185">Reference proteome</keyword>
<protein>
    <recommendedName>
        <fullName evidence="4">Coenzyme Q-binding protein COQ10 START domain-containing protein</fullName>
    </recommendedName>
</protein>
<proteinExistence type="inferred from homology"/>
<dbReference type="EMBL" id="CP110432">
    <property type="protein sequence ID" value="WAQ90556.1"/>
    <property type="molecule type" value="Genomic_DNA"/>
</dbReference>
<comment type="function">
    <text evidence="3">Required for the function of coenzyme Q in the respiratory chain. May serve as a chaperone or may be involved in the transport of Q6 from its site of synthesis to the catalytic sites of the respiratory complexes.</text>
</comment>
<accession>A0ABY7CZD5</accession>
<reference evidence="5" key="1">
    <citation type="submission" date="2022-10" db="EMBL/GenBank/DDBJ databases">
        <title>Puccinia triticina Genome sequencing and assembly.</title>
        <authorList>
            <person name="Li C."/>
        </authorList>
    </citation>
    <scope>NUCLEOTIDE SEQUENCE</scope>
    <source>
        <strain evidence="5">Pt15</strain>
    </source>
</reference>
<feature type="domain" description="Coenzyme Q-binding protein COQ10 START" evidence="4">
    <location>
        <begin position="39"/>
        <end position="178"/>
    </location>
</feature>
<dbReference type="Proteomes" id="UP001164743">
    <property type="component" value="Chromosome 12A"/>
</dbReference>
<evidence type="ECO:0000259" key="4">
    <source>
        <dbReference type="Pfam" id="PF03364"/>
    </source>
</evidence>
<evidence type="ECO:0000256" key="3">
    <source>
        <dbReference type="ARBA" id="ARBA00024947"/>
    </source>
</evidence>
<dbReference type="InterPro" id="IPR023393">
    <property type="entry name" value="START-like_dom_sf"/>
</dbReference>
<organism evidence="5 6">
    <name type="scientific">Puccinia triticina</name>
    <dbReference type="NCBI Taxonomy" id="208348"/>
    <lineage>
        <taxon>Eukaryota</taxon>
        <taxon>Fungi</taxon>
        <taxon>Dikarya</taxon>
        <taxon>Basidiomycota</taxon>
        <taxon>Pucciniomycotina</taxon>
        <taxon>Pucciniomycetes</taxon>
        <taxon>Pucciniales</taxon>
        <taxon>Pucciniaceae</taxon>
        <taxon>Puccinia</taxon>
    </lineage>
</organism>
<evidence type="ECO:0000256" key="1">
    <source>
        <dbReference type="ARBA" id="ARBA00006885"/>
    </source>
</evidence>
<dbReference type="InterPro" id="IPR044996">
    <property type="entry name" value="COQ10-like"/>
</dbReference>
<evidence type="ECO:0000256" key="2">
    <source>
        <dbReference type="ARBA" id="ARBA00011814"/>
    </source>
</evidence>
<evidence type="ECO:0000313" key="5">
    <source>
        <dbReference type="EMBL" id="WAQ90556.1"/>
    </source>
</evidence>
<dbReference type="PANTHER" id="PTHR12901:SF10">
    <property type="entry name" value="COENZYME Q-BINDING PROTEIN COQ10, MITOCHONDRIAL"/>
    <property type="match status" value="1"/>
</dbReference>
<sequence length="202" mass="22857">MFCVRSFKNVGKARNISNSRNFSKSSIQAGSHQLVKNLPYDRSKIYSVIVDVKSYPEFIPYCLSTRIIEPTTGQDQTQVNLAASQESQNAFKKHEFEVFTRIGYKGFETDYHSRVVCQPFDLVQVIAKPSTTFTNLTTTWKLCEPASSTGASSSSDGLTLVQLDLSFKFKNPIHEYLLTDELIWKKFSGLVIKSFEDRLASL</sequence>
<dbReference type="RefSeq" id="XP_053026111.1">
    <property type="nucleotide sequence ID" value="XM_053162166.1"/>
</dbReference>
<dbReference type="Gene3D" id="3.30.530.20">
    <property type="match status" value="1"/>
</dbReference>
<comment type="subunit">
    <text evidence="2">Interacts with coenzyme Q.</text>
</comment>
<dbReference type="InterPro" id="IPR005031">
    <property type="entry name" value="COQ10_START"/>
</dbReference>
<dbReference type="Pfam" id="PF03364">
    <property type="entry name" value="Polyketide_cyc"/>
    <property type="match status" value="1"/>
</dbReference>
<name>A0ABY7CZD5_9BASI</name>
<comment type="similarity">
    <text evidence="1">Belongs to the COQ10 family.</text>
</comment>